<evidence type="ECO:0000256" key="9">
    <source>
        <dbReference type="ARBA" id="ARBA00023012"/>
    </source>
</evidence>
<comment type="subcellular location">
    <subcellularLocation>
        <location evidence="2">Membrane</location>
    </subcellularLocation>
</comment>
<evidence type="ECO:0000256" key="13">
    <source>
        <dbReference type="ARBA" id="ARBA00070152"/>
    </source>
</evidence>
<keyword evidence="11" id="KW-0131">Cell cycle</keyword>
<evidence type="ECO:0000256" key="14">
    <source>
        <dbReference type="PROSITE-ProRule" id="PRU00169"/>
    </source>
</evidence>
<dbReference type="PANTHER" id="PTHR45339">
    <property type="entry name" value="HYBRID SIGNAL TRANSDUCTION HISTIDINE KINASE J"/>
    <property type="match status" value="1"/>
</dbReference>
<feature type="transmembrane region" description="Helical" evidence="15">
    <location>
        <begin position="12"/>
        <end position="33"/>
    </location>
</feature>
<evidence type="ECO:0000256" key="2">
    <source>
        <dbReference type="ARBA" id="ARBA00004370"/>
    </source>
</evidence>
<organism evidence="18 19">
    <name type="scientific">Chitinilyticum piscinae</name>
    <dbReference type="NCBI Taxonomy" id="2866724"/>
    <lineage>
        <taxon>Bacteria</taxon>
        <taxon>Pseudomonadati</taxon>
        <taxon>Pseudomonadota</taxon>
        <taxon>Betaproteobacteria</taxon>
        <taxon>Neisseriales</taxon>
        <taxon>Chitinibacteraceae</taxon>
        <taxon>Chitinilyticum</taxon>
    </lineage>
</organism>
<dbReference type="RefSeq" id="WP_194114703.1">
    <property type="nucleotide sequence ID" value="NZ_JADFUA010000001.1"/>
</dbReference>
<gene>
    <name evidence="18" type="ORF">INR99_02470</name>
</gene>
<evidence type="ECO:0000259" key="17">
    <source>
        <dbReference type="PROSITE" id="PS50110"/>
    </source>
</evidence>
<evidence type="ECO:0000256" key="10">
    <source>
        <dbReference type="ARBA" id="ARBA00023136"/>
    </source>
</evidence>
<dbReference type="SMART" id="SM00388">
    <property type="entry name" value="HisKA"/>
    <property type="match status" value="1"/>
</dbReference>
<dbReference type="PROSITE" id="PS50109">
    <property type="entry name" value="HIS_KIN"/>
    <property type="match status" value="1"/>
</dbReference>
<dbReference type="PANTHER" id="PTHR45339:SF1">
    <property type="entry name" value="HYBRID SIGNAL TRANSDUCTION HISTIDINE KINASE J"/>
    <property type="match status" value="1"/>
</dbReference>
<keyword evidence="5" id="KW-0808">Transferase</keyword>
<dbReference type="InterPro" id="IPR003594">
    <property type="entry name" value="HATPase_dom"/>
</dbReference>
<dbReference type="AlphaFoldDB" id="A0A8J7K7K3"/>
<evidence type="ECO:0000259" key="16">
    <source>
        <dbReference type="PROSITE" id="PS50109"/>
    </source>
</evidence>
<dbReference type="EC" id="2.7.13.3" evidence="3"/>
<dbReference type="Pfam" id="PF00512">
    <property type="entry name" value="HisKA"/>
    <property type="match status" value="1"/>
</dbReference>
<keyword evidence="8" id="KW-0067">ATP-binding</keyword>
<feature type="domain" description="Response regulatory" evidence="17">
    <location>
        <begin position="660"/>
        <end position="774"/>
    </location>
</feature>
<dbReference type="FunFam" id="1.10.287.130:FF:000038">
    <property type="entry name" value="Sensory transduction histidine kinase"/>
    <property type="match status" value="1"/>
</dbReference>
<dbReference type="Proteomes" id="UP000604481">
    <property type="component" value="Unassembled WGS sequence"/>
</dbReference>
<dbReference type="InterPro" id="IPR036890">
    <property type="entry name" value="HATPase_C_sf"/>
</dbReference>
<dbReference type="SMART" id="SM00387">
    <property type="entry name" value="HATPase_c"/>
    <property type="match status" value="1"/>
</dbReference>
<feature type="transmembrane region" description="Helical" evidence="15">
    <location>
        <begin position="183"/>
        <end position="202"/>
    </location>
</feature>
<comment type="catalytic activity">
    <reaction evidence="1">
        <text>ATP + protein L-histidine = ADP + protein N-phospho-L-histidine.</text>
        <dbReference type="EC" id="2.7.13.3"/>
    </reaction>
</comment>
<dbReference type="CDD" id="cd17546">
    <property type="entry name" value="REC_hyHK_CKI1_RcsC-like"/>
    <property type="match status" value="1"/>
</dbReference>
<name>A0A8J7K7K3_9NEIS</name>
<accession>A0A8J7K7K3</accession>
<keyword evidence="15" id="KW-1133">Transmembrane helix</keyword>
<keyword evidence="6" id="KW-0547">Nucleotide-binding</keyword>
<evidence type="ECO:0000256" key="4">
    <source>
        <dbReference type="ARBA" id="ARBA00022553"/>
    </source>
</evidence>
<evidence type="ECO:0000256" key="7">
    <source>
        <dbReference type="ARBA" id="ARBA00022777"/>
    </source>
</evidence>
<dbReference type="SUPFAM" id="SSF47384">
    <property type="entry name" value="Homodimeric domain of signal transducing histidine kinase"/>
    <property type="match status" value="1"/>
</dbReference>
<dbReference type="SMART" id="SM00448">
    <property type="entry name" value="REC"/>
    <property type="match status" value="2"/>
</dbReference>
<evidence type="ECO:0000256" key="8">
    <source>
        <dbReference type="ARBA" id="ARBA00022840"/>
    </source>
</evidence>
<dbReference type="SUPFAM" id="SSF52172">
    <property type="entry name" value="CheY-like"/>
    <property type="match status" value="2"/>
</dbReference>
<reference evidence="18 19" key="1">
    <citation type="submission" date="2020-10" db="EMBL/GenBank/DDBJ databases">
        <title>The genome sequence of Chitinilyticum litopenaei 4Y14.</title>
        <authorList>
            <person name="Liu Y."/>
        </authorList>
    </citation>
    <scope>NUCLEOTIDE SEQUENCE [LARGE SCALE GENOMIC DNA]</scope>
    <source>
        <strain evidence="18 19">4Y14</strain>
    </source>
</reference>
<evidence type="ECO:0000256" key="15">
    <source>
        <dbReference type="SAM" id="Phobius"/>
    </source>
</evidence>
<evidence type="ECO:0000256" key="5">
    <source>
        <dbReference type="ARBA" id="ARBA00022679"/>
    </source>
</evidence>
<dbReference type="FunFam" id="3.30.565.10:FF:000010">
    <property type="entry name" value="Sensor histidine kinase RcsC"/>
    <property type="match status" value="1"/>
</dbReference>
<evidence type="ECO:0000256" key="6">
    <source>
        <dbReference type="ARBA" id="ARBA00022741"/>
    </source>
</evidence>
<evidence type="ECO:0000256" key="12">
    <source>
        <dbReference type="ARBA" id="ARBA00058004"/>
    </source>
</evidence>
<keyword evidence="19" id="KW-1185">Reference proteome</keyword>
<dbReference type="InterPro" id="IPR011006">
    <property type="entry name" value="CheY-like_superfamily"/>
</dbReference>
<dbReference type="PRINTS" id="PR00344">
    <property type="entry name" value="BCTRLSENSOR"/>
</dbReference>
<dbReference type="InterPro" id="IPR036097">
    <property type="entry name" value="HisK_dim/P_sf"/>
</dbReference>
<dbReference type="SUPFAM" id="SSF55874">
    <property type="entry name" value="ATPase domain of HSP90 chaperone/DNA topoisomerase II/histidine kinase"/>
    <property type="match status" value="1"/>
</dbReference>
<dbReference type="InterPro" id="IPR003661">
    <property type="entry name" value="HisK_dim/P_dom"/>
</dbReference>
<dbReference type="PROSITE" id="PS50110">
    <property type="entry name" value="RESPONSE_REGULATORY"/>
    <property type="match status" value="2"/>
</dbReference>
<comment type="function">
    <text evidence="12">Member of the two-component regulatory system BvgS/BvgA. Phosphorylates BvgA via a four-step phosphorelay in response to environmental signals.</text>
</comment>
<dbReference type="EMBL" id="JADFUA010000001">
    <property type="protein sequence ID" value="MBE9608203.1"/>
    <property type="molecule type" value="Genomic_DNA"/>
</dbReference>
<proteinExistence type="predicted"/>
<keyword evidence="7" id="KW-0418">Kinase</keyword>
<evidence type="ECO:0000313" key="18">
    <source>
        <dbReference type="EMBL" id="MBE9608203.1"/>
    </source>
</evidence>
<dbReference type="GO" id="GO:0016020">
    <property type="term" value="C:membrane"/>
    <property type="evidence" value="ECO:0007669"/>
    <property type="project" value="UniProtKB-SubCell"/>
</dbReference>
<feature type="modified residue" description="4-aspartylphosphate" evidence="14">
    <location>
        <position position="709"/>
    </location>
</feature>
<feature type="modified residue" description="4-aspartylphosphate" evidence="14">
    <location>
        <position position="570"/>
    </location>
</feature>
<evidence type="ECO:0000256" key="1">
    <source>
        <dbReference type="ARBA" id="ARBA00000085"/>
    </source>
</evidence>
<dbReference type="InterPro" id="IPR004358">
    <property type="entry name" value="Sig_transdc_His_kin-like_C"/>
</dbReference>
<comment type="caution">
    <text evidence="18">The sequence shown here is derived from an EMBL/GenBank/DDBJ whole genome shotgun (WGS) entry which is preliminary data.</text>
</comment>
<sequence length="780" mass="84956">MKAWRDSLHWRLLAPTLLLAGLLGLIVVIFAWWHSTQQMERSLEERARLLANAVLFAAESSSQQADLQRFVTAIGAGNDIESIVLAGSEPLKVIAGTQQEWLNRPLDKLDNPDLRADMQRTVQASQSHYGYSEHESVYEYLSPVALTVDDPASGLPVIQRGALVIHLSASSLQQQILLNTLKLSLMLSLLGSLLLLGIYLLLRRLVLQPAGRIVSVIERQQRGDQTAQCALPLRDEMGRIGLALDTLMAYRLLREEALAQARDEATAANTAKSAFLANMSHEIRTPMNAVLGYANLLQDSALDDSQREYVDAINVAGESLLGLINDILDYSKIEAGKLELEQIVFDARLPFEDAVELLAGKAAEKQLELAALIEPGLPPRLIGDPGRLRQIVLNLLSNAVKFTSAGQVVLRVKSRQSDPAQVQLQFSISDTGIGMDEATLAGLFAPFTQADSSTTRRFGGTGLGLSICKRLCEAMGGQIGVSSEPGKGTTFTVDLILPVDQESAVPEPAAVAVTLRDVEVLVVDDHPLNVELLRLYLESWGMRVTAVASAAAALQLWQERATPFPLLLLDEHLPDMDGLALAQQLREAAPASRMVLLTSFAMRGQAQQCRAAGFSAYLAKPYRARQLHELLHAVLGEPQHPVQLITRHSVREQQQQQKPHLLVAEDNPVNQRVITLLLEKLGYRIDVVDDGAKAVAAVQMGSYPLVLMDCQMPEMDGLTATRTLRDLGSEVVIVALTANAFDSDREACLAAGMNDFLAKPVKADELAGILGKWLNTGTTL</sequence>
<dbReference type="Pfam" id="PF02518">
    <property type="entry name" value="HATPase_c"/>
    <property type="match status" value="1"/>
</dbReference>
<evidence type="ECO:0000313" key="19">
    <source>
        <dbReference type="Proteomes" id="UP000604481"/>
    </source>
</evidence>
<keyword evidence="10 15" id="KW-0472">Membrane</keyword>
<dbReference type="Gene3D" id="1.10.287.130">
    <property type="match status" value="1"/>
</dbReference>
<feature type="domain" description="Response regulatory" evidence="17">
    <location>
        <begin position="519"/>
        <end position="635"/>
    </location>
</feature>
<dbReference type="CDD" id="cd16922">
    <property type="entry name" value="HATPase_EvgS-ArcB-TorS-like"/>
    <property type="match status" value="1"/>
</dbReference>
<dbReference type="Pfam" id="PF00072">
    <property type="entry name" value="Response_reg"/>
    <property type="match status" value="2"/>
</dbReference>
<keyword evidence="15" id="KW-0812">Transmembrane</keyword>
<dbReference type="InterPro" id="IPR005467">
    <property type="entry name" value="His_kinase_dom"/>
</dbReference>
<dbReference type="InterPro" id="IPR001789">
    <property type="entry name" value="Sig_transdc_resp-reg_receiver"/>
</dbReference>
<evidence type="ECO:0000256" key="3">
    <source>
        <dbReference type="ARBA" id="ARBA00012438"/>
    </source>
</evidence>
<feature type="domain" description="Histidine kinase" evidence="16">
    <location>
        <begin position="278"/>
        <end position="499"/>
    </location>
</feature>
<protein>
    <recommendedName>
        <fullName evidence="13">Virulence sensor protein BvgS</fullName>
        <ecNumber evidence="3">2.7.13.3</ecNumber>
    </recommendedName>
</protein>
<dbReference type="GO" id="GO:0000155">
    <property type="term" value="F:phosphorelay sensor kinase activity"/>
    <property type="evidence" value="ECO:0007669"/>
    <property type="project" value="InterPro"/>
</dbReference>
<dbReference type="Gene3D" id="3.30.565.10">
    <property type="entry name" value="Histidine kinase-like ATPase, C-terminal domain"/>
    <property type="match status" value="1"/>
</dbReference>
<keyword evidence="9" id="KW-0902">Two-component regulatory system</keyword>
<evidence type="ECO:0000256" key="11">
    <source>
        <dbReference type="ARBA" id="ARBA00023306"/>
    </source>
</evidence>
<dbReference type="Gene3D" id="3.40.50.2300">
    <property type="match status" value="2"/>
</dbReference>
<keyword evidence="4 14" id="KW-0597">Phosphoprotein</keyword>
<dbReference type="GO" id="GO:0005524">
    <property type="term" value="F:ATP binding"/>
    <property type="evidence" value="ECO:0007669"/>
    <property type="project" value="UniProtKB-KW"/>
</dbReference>
<dbReference type="CDD" id="cd00082">
    <property type="entry name" value="HisKA"/>
    <property type="match status" value="1"/>
</dbReference>